<dbReference type="RefSeq" id="WP_232879091.1">
    <property type="nucleotide sequence ID" value="NZ_JAJSOJ010000082.1"/>
</dbReference>
<evidence type="ECO:0000313" key="2">
    <source>
        <dbReference type="Proteomes" id="UP001521074"/>
    </source>
</evidence>
<proteinExistence type="predicted"/>
<protein>
    <recommendedName>
        <fullName evidence="3">AbrB/MazE/SpoVT family DNA-binding domain-containing protein</fullName>
    </recommendedName>
</protein>
<dbReference type="EMBL" id="JAJSOJ010000082">
    <property type="protein sequence ID" value="MCE0745454.1"/>
    <property type="molecule type" value="Genomic_DNA"/>
</dbReference>
<name>A0ABS8VYR3_9PROT</name>
<keyword evidence="2" id="KW-1185">Reference proteome</keyword>
<accession>A0ABS8VYR3</accession>
<evidence type="ECO:0000313" key="1">
    <source>
        <dbReference type="EMBL" id="MCE0745454.1"/>
    </source>
</evidence>
<dbReference type="Proteomes" id="UP001521074">
    <property type="component" value="Unassembled WGS sequence"/>
</dbReference>
<evidence type="ECO:0008006" key="3">
    <source>
        <dbReference type="Google" id="ProtNLM"/>
    </source>
</evidence>
<organism evidence="1 2">
    <name type="scientific">Acetobacter sicerae</name>
    <dbReference type="NCBI Taxonomy" id="85325"/>
    <lineage>
        <taxon>Bacteria</taxon>
        <taxon>Pseudomonadati</taxon>
        <taxon>Pseudomonadota</taxon>
        <taxon>Alphaproteobacteria</taxon>
        <taxon>Acetobacterales</taxon>
        <taxon>Acetobacteraceae</taxon>
        <taxon>Acetobacter</taxon>
    </lineage>
</organism>
<sequence length="69" mass="7730">MTINRSYKITRCAALIEIDGEALLIKLSSKRWQQILADVKDDNGGDLHVSKVPNQSIFDAISENREGRS</sequence>
<gene>
    <name evidence="1" type="ORF">LWC05_16400</name>
</gene>
<reference evidence="1 2" key="1">
    <citation type="submission" date="2021-12" db="EMBL/GenBank/DDBJ databases">
        <title>Genome sequence of Acetobacter sicerae DmPark20a_162.</title>
        <authorList>
            <person name="Chaston J.M."/>
        </authorList>
    </citation>
    <scope>NUCLEOTIDE SEQUENCE [LARGE SCALE GENOMIC DNA]</scope>
    <source>
        <strain evidence="1 2">DmPark20a_162</strain>
    </source>
</reference>
<comment type="caution">
    <text evidence="1">The sequence shown here is derived from an EMBL/GenBank/DDBJ whole genome shotgun (WGS) entry which is preliminary data.</text>
</comment>